<dbReference type="EC" id="1.-.-.-" evidence="1"/>
<proteinExistence type="predicted"/>
<keyword evidence="2" id="KW-1185">Reference proteome</keyword>
<dbReference type="PRINTS" id="PR00420">
    <property type="entry name" value="RNGMNOXGNASE"/>
</dbReference>
<name>A0A2C9CHU8_KUEST</name>
<dbReference type="RefSeq" id="WP_099325765.1">
    <property type="nucleotide sequence ID" value="NZ_LT934425.1"/>
</dbReference>
<dbReference type="AlphaFoldDB" id="A0A2C9CHU8"/>
<dbReference type="Proteomes" id="UP000221734">
    <property type="component" value="Chromosome Kuenenia_stuttgartiensis_MBR1"/>
</dbReference>
<dbReference type="KEGG" id="kst:KSMBR1_2646"/>
<sequence length="351" mass="38963">MNAIYDAVVVGSGPSGAAAAKRLTGEGLRVLVLEKKKLPRYKICSGIIFKKSQEITERYFGRIPDAVYVQPKLLKGVRFWSDLGNYSDWPFSKDSEGAPNVWRSEYDYWLISNSGAEVMDCAVFKGFETEGNAVVVHYYDARENKIRQAKCRYLISAEGSVSCIRAMLSPAFERNVKWFIAYQNYYEGQSSLDPYFYHGFLDQKYGEVYAWFSVKDDLQVFGTSVRKGAKILPCLNAFHEMLEKEHGLALKKLVRKTSCLGNTMCASGNFSLGKGNILLVGEAAGFLNAFGEGISCALSSGLFAAEAICACIKSGEDVISAYTELTKKERRQTSVSWKLGAKIAGRDLMPL</sequence>
<organism evidence="1 2">
    <name type="scientific">Kuenenia stuttgartiensis</name>
    <dbReference type="NCBI Taxonomy" id="174633"/>
    <lineage>
        <taxon>Bacteria</taxon>
        <taxon>Pseudomonadati</taxon>
        <taxon>Planctomycetota</taxon>
        <taxon>Candidatus Brocadiia</taxon>
        <taxon>Candidatus Brocadiales</taxon>
        <taxon>Candidatus Brocadiaceae</taxon>
        <taxon>Candidatus Kuenenia</taxon>
    </lineage>
</organism>
<reference evidence="2" key="1">
    <citation type="submission" date="2017-10" db="EMBL/GenBank/DDBJ databases">
        <authorList>
            <person name="Frank J."/>
        </authorList>
    </citation>
    <scope>NUCLEOTIDE SEQUENCE [LARGE SCALE GENOMIC DNA]</scope>
</reference>
<dbReference type="PANTHER" id="PTHR42685:SF22">
    <property type="entry name" value="CONDITIONED MEDIUM FACTOR RECEPTOR 1"/>
    <property type="match status" value="1"/>
</dbReference>
<dbReference type="PANTHER" id="PTHR42685">
    <property type="entry name" value="GERANYLGERANYL DIPHOSPHATE REDUCTASE"/>
    <property type="match status" value="1"/>
</dbReference>
<dbReference type="Pfam" id="PF13450">
    <property type="entry name" value="NAD_binding_8"/>
    <property type="match status" value="1"/>
</dbReference>
<dbReference type="Gene3D" id="3.50.50.60">
    <property type="entry name" value="FAD/NAD(P)-binding domain"/>
    <property type="match status" value="1"/>
</dbReference>
<keyword evidence="1" id="KW-0560">Oxidoreductase</keyword>
<dbReference type="EMBL" id="LT934425">
    <property type="protein sequence ID" value="SOH05133.1"/>
    <property type="molecule type" value="Genomic_DNA"/>
</dbReference>
<evidence type="ECO:0000313" key="1">
    <source>
        <dbReference type="EMBL" id="SOH05133.1"/>
    </source>
</evidence>
<gene>
    <name evidence="1" type="ORF">KSMBR1_2646</name>
</gene>
<dbReference type="GO" id="GO:0016491">
    <property type="term" value="F:oxidoreductase activity"/>
    <property type="evidence" value="ECO:0007669"/>
    <property type="project" value="UniProtKB-KW"/>
</dbReference>
<accession>A0A2C9CHU8</accession>
<dbReference type="OrthoDB" id="9806565at2"/>
<dbReference type="InterPro" id="IPR050407">
    <property type="entry name" value="Geranylgeranyl_reductase"/>
</dbReference>
<evidence type="ECO:0000313" key="2">
    <source>
        <dbReference type="Proteomes" id="UP000221734"/>
    </source>
</evidence>
<dbReference type="SUPFAM" id="SSF51905">
    <property type="entry name" value="FAD/NAD(P)-binding domain"/>
    <property type="match status" value="1"/>
</dbReference>
<protein>
    <submittedName>
        <fullName evidence="1">Oxidoreductase/MT0587</fullName>
        <ecNumber evidence="1">1.-.-.-</ecNumber>
    </submittedName>
</protein>
<dbReference type="InterPro" id="IPR036188">
    <property type="entry name" value="FAD/NAD-bd_sf"/>
</dbReference>